<evidence type="ECO:0000313" key="5">
    <source>
        <dbReference type="EMBL" id="PRR76249.1"/>
    </source>
</evidence>
<dbReference type="PROSITE" id="PS00211">
    <property type="entry name" value="ABC_TRANSPORTER_1"/>
    <property type="match status" value="1"/>
</dbReference>
<dbReference type="InterPro" id="IPR012340">
    <property type="entry name" value="NA-bd_OB-fold"/>
</dbReference>
<dbReference type="Proteomes" id="UP000239430">
    <property type="component" value="Unassembled WGS sequence"/>
</dbReference>
<dbReference type="Gene3D" id="3.40.50.300">
    <property type="entry name" value="P-loop containing nucleotide triphosphate hydrolases"/>
    <property type="match status" value="1"/>
</dbReference>
<dbReference type="EMBL" id="PVXL01000022">
    <property type="protein sequence ID" value="PRR76249.1"/>
    <property type="molecule type" value="Genomic_DNA"/>
</dbReference>
<organism evidence="5 6">
    <name type="scientific">Neomoorella stamsii</name>
    <dbReference type="NCBI Taxonomy" id="1266720"/>
    <lineage>
        <taxon>Bacteria</taxon>
        <taxon>Bacillati</taxon>
        <taxon>Bacillota</taxon>
        <taxon>Clostridia</taxon>
        <taxon>Neomoorellales</taxon>
        <taxon>Neomoorellaceae</taxon>
        <taxon>Neomoorella</taxon>
    </lineage>
</organism>
<dbReference type="InterPro" id="IPR027417">
    <property type="entry name" value="P-loop_NTPase"/>
</dbReference>
<evidence type="ECO:0000256" key="1">
    <source>
        <dbReference type="ARBA" id="ARBA00022448"/>
    </source>
</evidence>
<protein>
    <submittedName>
        <fullName evidence="5">Sn-glycerol-3-phosphate import ATP-binding protein UgpC</fullName>
        <ecNumber evidence="5">3.6.3.20</ecNumber>
    </submittedName>
</protein>
<dbReference type="PANTHER" id="PTHR43875">
    <property type="entry name" value="MALTODEXTRIN IMPORT ATP-BINDING PROTEIN MSMX"/>
    <property type="match status" value="1"/>
</dbReference>
<accession>A0A9X7J5W1</accession>
<dbReference type="AlphaFoldDB" id="A0A9X7J5W1"/>
<keyword evidence="6" id="KW-1185">Reference proteome</keyword>
<dbReference type="SUPFAM" id="SSF52540">
    <property type="entry name" value="P-loop containing nucleoside triphosphate hydrolases"/>
    <property type="match status" value="1"/>
</dbReference>
<dbReference type="FunFam" id="3.40.50.300:FF:000042">
    <property type="entry name" value="Maltose/maltodextrin ABC transporter, ATP-binding protein"/>
    <property type="match status" value="1"/>
</dbReference>
<keyword evidence="2" id="KW-0547">Nucleotide-binding</keyword>
<dbReference type="GO" id="GO:0016887">
    <property type="term" value="F:ATP hydrolysis activity"/>
    <property type="evidence" value="ECO:0007669"/>
    <property type="project" value="InterPro"/>
</dbReference>
<reference evidence="5 6" key="1">
    <citation type="submission" date="2018-03" db="EMBL/GenBank/DDBJ databases">
        <title>Genome sequence of Moorella stamsii DSM 26217.</title>
        <authorList>
            <person name="Poehlein A."/>
            <person name="Daniel R."/>
        </authorList>
    </citation>
    <scope>NUCLEOTIDE SEQUENCE [LARGE SCALE GENOMIC DNA]</scope>
    <source>
        <strain evidence="6">DSM 26217</strain>
    </source>
</reference>
<dbReference type="SMART" id="SM00382">
    <property type="entry name" value="AAA"/>
    <property type="match status" value="1"/>
</dbReference>
<sequence length="366" mass="41821">MYLGTLRFNNVNKVYLGRVHAVKDLSFTVDDREFLAILGPSGSGKSSTLRLIAGLERVTKGEIYINDRLVTDLSPQERNIAMSFENFGLYPNLCVYDNLAYPLRIRKMSPEKVDKRVREIAEVLGIIDQLNKLPAELSSGQKQRVSIGRALVRRPELTIMDEPLSHVDSGMRVHLRREIKRIHRELGNTTILVTHDQLEAMAMADRILVIHEGVLQQLGTPDELYYHPKNEFVAGFIGTPPMNFLECIIKSEDGHPVLFVNGSKIDVSSTDAKLLERYNKDRLKIGIRPSDILISVNPQPDYGIEANVYIMEPLGEKMIITVTVSSERLKIETDPDVRFDINQRVWLHFKKERIHFFDLDTTMRIN</sequence>
<dbReference type="EC" id="3.6.3.20" evidence="5"/>
<proteinExistence type="predicted"/>
<feature type="domain" description="ABC transporter" evidence="4">
    <location>
        <begin position="6"/>
        <end position="237"/>
    </location>
</feature>
<dbReference type="SUPFAM" id="SSF50331">
    <property type="entry name" value="MOP-like"/>
    <property type="match status" value="1"/>
</dbReference>
<dbReference type="Gene3D" id="2.40.50.140">
    <property type="entry name" value="Nucleic acid-binding proteins"/>
    <property type="match status" value="1"/>
</dbReference>
<dbReference type="Pfam" id="PF17912">
    <property type="entry name" value="OB_MalK"/>
    <property type="match status" value="1"/>
</dbReference>
<dbReference type="PROSITE" id="PS50893">
    <property type="entry name" value="ABC_TRANSPORTER_2"/>
    <property type="match status" value="1"/>
</dbReference>
<dbReference type="PANTHER" id="PTHR43875:SF1">
    <property type="entry name" value="OSMOPROTECTIVE COMPOUNDS UPTAKE ATP-BINDING PROTEIN GGTA"/>
    <property type="match status" value="1"/>
</dbReference>
<dbReference type="GO" id="GO:0055052">
    <property type="term" value="C:ATP-binding cassette (ABC) transporter complex, substrate-binding subunit-containing"/>
    <property type="evidence" value="ECO:0007669"/>
    <property type="project" value="TreeGrafter"/>
</dbReference>
<dbReference type="InterPro" id="IPR008995">
    <property type="entry name" value="Mo/tungstate-bd_C_term_dom"/>
</dbReference>
<comment type="caution">
    <text evidence="5">The sequence shown here is derived from an EMBL/GenBank/DDBJ whole genome shotgun (WGS) entry which is preliminary data.</text>
</comment>
<name>A0A9X7J5W1_9FIRM</name>
<evidence type="ECO:0000259" key="4">
    <source>
        <dbReference type="PROSITE" id="PS50893"/>
    </source>
</evidence>
<dbReference type="InterPro" id="IPR040582">
    <property type="entry name" value="OB_MalK-like"/>
</dbReference>
<dbReference type="Gene3D" id="2.40.50.100">
    <property type="match status" value="1"/>
</dbReference>
<dbReference type="InterPro" id="IPR017871">
    <property type="entry name" value="ABC_transporter-like_CS"/>
</dbReference>
<dbReference type="Pfam" id="PF00005">
    <property type="entry name" value="ABC_tran"/>
    <property type="match status" value="1"/>
</dbReference>
<dbReference type="GO" id="GO:0140359">
    <property type="term" value="F:ABC-type transporter activity"/>
    <property type="evidence" value="ECO:0007669"/>
    <property type="project" value="UniProtKB-ARBA"/>
</dbReference>
<gene>
    <name evidence="5" type="primary">ugpC_3</name>
    <name evidence="5" type="ORF">MOST_06250</name>
</gene>
<keyword evidence="3 5" id="KW-0067">ATP-binding</keyword>
<dbReference type="InterPro" id="IPR003593">
    <property type="entry name" value="AAA+_ATPase"/>
</dbReference>
<evidence type="ECO:0000256" key="3">
    <source>
        <dbReference type="ARBA" id="ARBA00022840"/>
    </source>
</evidence>
<keyword evidence="5" id="KW-0378">Hydrolase</keyword>
<keyword evidence="1" id="KW-0813">Transport</keyword>
<dbReference type="InterPro" id="IPR003439">
    <property type="entry name" value="ABC_transporter-like_ATP-bd"/>
</dbReference>
<dbReference type="GO" id="GO:0005524">
    <property type="term" value="F:ATP binding"/>
    <property type="evidence" value="ECO:0007669"/>
    <property type="project" value="UniProtKB-KW"/>
</dbReference>
<evidence type="ECO:0000256" key="2">
    <source>
        <dbReference type="ARBA" id="ARBA00022741"/>
    </source>
</evidence>
<dbReference type="InterPro" id="IPR047641">
    <property type="entry name" value="ABC_transpr_MalK/UgpC-like"/>
</dbReference>
<evidence type="ECO:0000313" key="6">
    <source>
        <dbReference type="Proteomes" id="UP000239430"/>
    </source>
</evidence>